<feature type="compositionally biased region" description="Basic residues" evidence="1">
    <location>
        <begin position="1"/>
        <end position="15"/>
    </location>
</feature>
<protein>
    <submittedName>
        <fullName evidence="2">Uncharacterized protein</fullName>
    </submittedName>
</protein>
<evidence type="ECO:0000313" key="3">
    <source>
        <dbReference type="Proteomes" id="UP000019487"/>
    </source>
</evidence>
<dbReference type="OrthoDB" id="3537171at2759"/>
<evidence type="ECO:0000256" key="1">
    <source>
        <dbReference type="SAM" id="MobiDB-lite"/>
    </source>
</evidence>
<sequence length="394" mass="44831">MPRTRSRQTRLSRRSPPREANTGNGVRSKLKESDICVGCIVWLPPKIEGDGSLVCVRGKSCCNGKKLDDDGYNHPVVILYYKDTTCYIAMITSKTRRNVYTSKRIQISQNPPDPDDLDLDPECKLYLETGEMNKTSFIIIEHLFPIQFSILRSISFKPQSRAFDTRLRKQSYVELVAMFDMDEGMMEWVDTGIVKAKDGNGARRGQREQRVTFRDPWEEIRGDTATATSNREIARQSLARETRRQSRDQRISSEPTPTTTIPALSSIPRTQATLPATPREEWYSYDRSQAILRNLANERDALLQHQPPPYSLSPITQIQSTWHQQTQLPSRPSRLNYHAALPSVERYDRSHWDARIRNMNMRVHDLEHGGRGGEEGRGDGGGVGGKLKGVMNGN</sequence>
<feature type="region of interest" description="Disordered" evidence="1">
    <location>
        <begin position="235"/>
        <end position="278"/>
    </location>
</feature>
<dbReference type="Proteomes" id="UP000019487">
    <property type="component" value="Unassembled WGS sequence"/>
</dbReference>
<gene>
    <name evidence="2" type="ORF">SBOR_8105</name>
</gene>
<feature type="region of interest" description="Disordered" evidence="1">
    <location>
        <begin position="1"/>
        <end position="26"/>
    </location>
</feature>
<reference evidence="2 3" key="1">
    <citation type="journal article" date="2014" name="Genome Announc.">
        <title>Draft genome sequence of Sclerotinia borealis, a psychrophilic plant pathogenic fungus.</title>
        <authorList>
            <person name="Mardanov A.V."/>
            <person name="Beletsky A.V."/>
            <person name="Kadnikov V.V."/>
            <person name="Ignatov A.N."/>
            <person name="Ravin N.V."/>
        </authorList>
    </citation>
    <scope>NUCLEOTIDE SEQUENCE [LARGE SCALE GENOMIC DNA]</scope>
    <source>
        <strain evidence="3">F-4157</strain>
    </source>
</reference>
<dbReference type="EMBL" id="AYSA01000489">
    <property type="protein sequence ID" value="ESZ91507.1"/>
    <property type="molecule type" value="Genomic_DNA"/>
</dbReference>
<accession>W9C425</accession>
<proteinExistence type="predicted"/>
<evidence type="ECO:0000313" key="2">
    <source>
        <dbReference type="EMBL" id="ESZ91507.1"/>
    </source>
</evidence>
<comment type="caution">
    <text evidence="2">The sequence shown here is derived from an EMBL/GenBank/DDBJ whole genome shotgun (WGS) entry which is preliminary data.</text>
</comment>
<feature type="compositionally biased region" description="Basic and acidic residues" evidence="1">
    <location>
        <begin position="235"/>
        <end position="251"/>
    </location>
</feature>
<keyword evidence="3" id="KW-1185">Reference proteome</keyword>
<feature type="region of interest" description="Disordered" evidence="1">
    <location>
        <begin position="367"/>
        <end position="394"/>
    </location>
</feature>
<dbReference type="HOGENOM" id="CLU_053542_0_0_1"/>
<name>W9C425_SCLBF</name>
<dbReference type="STRING" id="1432307.W9C425"/>
<dbReference type="AlphaFoldDB" id="W9C425"/>
<organism evidence="2 3">
    <name type="scientific">Sclerotinia borealis (strain F-4128)</name>
    <dbReference type="NCBI Taxonomy" id="1432307"/>
    <lineage>
        <taxon>Eukaryota</taxon>
        <taxon>Fungi</taxon>
        <taxon>Dikarya</taxon>
        <taxon>Ascomycota</taxon>
        <taxon>Pezizomycotina</taxon>
        <taxon>Leotiomycetes</taxon>
        <taxon>Helotiales</taxon>
        <taxon>Sclerotiniaceae</taxon>
        <taxon>Sclerotinia</taxon>
    </lineage>
</organism>
<feature type="compositionally biased region" description="Basic and acidic residues" evidence="1">
    <location>
        <begin position="367"/>
        <end position="378"/>
    </location>
</feature>